<reference evidence="1" key="1">
    <citation type="submission" date="2016-10" db="EMBL/GenBank/DDBJ databases">
        <title>Sequence of Gallionella enrichment culture.</title>
        <authorList>
            <person name="Poehlein A."/>
            <person name="Muehling M."/>
            <person name="Daniel R."/>
        </authorList>
    </citation>
    <scope>NUCLEOTIDE SEQUENCE</scope>
</reference>
<evidence type="ECO:0000313" key="1">
    <source>
        <dbReference type="EMBL" id="OIQ80798.1"/>
    </source>
</evidence>
<accession>A0A1J5QAW7</accession>
<sequence>MDHQRVMDIPTRPGLANDALQRLFGHARIMLQRHACNIGAGIEVANLANKGGHRPVVGARQPHAGDFGPGVEILGLHPNRHFNLPSPAGKTRFHHPP</sequence>
<proteinExistence type="predicted"/>
<dbReference type="AlphaFoldDB" id="A0A1J5QAW7"/>
<protein>
    <submittedName>
        <fullName evidence="1">Uncharacterized protein</fullName>
    </submittedName>
</protein>
<dbReference type="EMBL" id="MLJW01001011">
    <property type="protein sequence ID" value="OIQ80798.1"/>
    <property type="molecule type" value="Genomic_DNA"/>
</dbReference>
<organism evidence="1">
    <name type="scientific">mine drainage metagenome</name>
    <dbReference type="NCBI Taxonomy" id="410659"/>
    <lineage>
        <taxon>unclassified sequences</taxon>
        <taxon>metagenomes</taxon>
        <taxon>ecological metagenomes</taxon>
    </lineage>
</organism>
<comment type="caution">
    <text evidence="1">The sequence shown here is derived from an EMBL/GenBank/DDBJ whole genome shotgun (WGS) entry which is preliminary data.</text>
</comment>
<gene>
    <name evidence="1" type="ORF">GALL_374480</name>
</gene>
<name>A0A1J5QAW7_9ZZZZ</name>